<comment type="function">
    <text evidence="1">Cell wall formation. Synthesis of cross-linked peptidoglycan from the lipid intermediates. The enzyme has a penicillin-insensitive transglycosylase N-terminal domain (formation of linear glycan strands) and a penicillin-sensitive transpeptidase C-terminal domain (cross-linking of the peptide subunits).</text>
</comment>
<evidence type="ECO:0000256" key="4">
    <source>
        <dbReference type="ARBA" id="ARBA00022475"/>
    </source>
</evidence>
<evidence type="ECO:0000256" key="9">
    <source>
        <dbReference type="ARBA" id="ARBA00022801"/>
    </source>
</evidence>
<evidence type="ECO:0000256" key="18">
    <source>
        <dbReference type="ARBA" id="ARBA00049902"/>
    </source>
</evidence>
<evidence type="ECO:0000256" key="10">
    <source>
        <dbReference type="ARBA" id="ARBA00022960"/>
    </source>
</evidence>
<evidence type="ECO:0000256" key="8">
    <source>
        <dbReference type="ARBA" id="ARBA00022679"/>
    </source>
</evidence>
<evidence type="ECO:0000259" key="21">
    <source>
        <dbReference type="Pfam" id="PF00912"/>
    </source>
</evidence>
<evidence type="ECO:0000256" key="15">
    <source>
        <dbReference type="ARBA" id="ARBA00023316"/>
    </source>
</evidence>
<keyword evidence="10" id="KW-0133">Cell shape</keyword>
<dbReference type="SUPFAM" id="SSF53955">
    <property type="entry name" value="Lysozyme-like"/>
    <property type="match status" value="1"/>
</dbReference>
<dbReference type="GO" id="GO:0004180">
    <property type="term" value="F:carboxypeptidase activity"/>
    <property type="evidence" value="ECO:0007669"/>
    <property type="project" value="UniProtKB-KW"/>
</dbReference>
<dbReference type="EC" id="2.4.99.28" evidence="17"/>
<dbReference type="GO" id="GO:0008360">
    <property type="term" value="P:regulation of cell shape"/>
    <property type="evidence" value="ECO:0007669"/>
    <property type="project" value="UniProtKB-KW"/>
</dbReference>
<dbReference type="Pfam" id="PF00912">
    <property type="entry name" value="Transgly"/>
    <property type="match status" value="1"/>
</dbReference>
<keyword evidence="7" id="KW-0328">Glycosyltransferase</keyword>
<proteinExistence type="predicted"/>
<dbReference type="GO" id="GO:0008658">
    <property type="term" value="F:penicillin binding"/>
    <property type="evidence" value="ECO:0007669"/>
    <property type="project" value="InterPro"/>
</dbReference>
<dbReference type="InterPro" id="IPR027417">
    <property type="entry name" value="P-loop_NTPase"/>
</dbReference>
<keyword evidence="14" id="KW-0511">Multifunctional enzyme</keyword>
<keyword evidence="13" id="KW-0046">Antibiotic resistance</keyword>
<dbReference type="PANTHER" id="PTHR32282:SF11">
    <property type="entry name" value="PENICILLIN-BINDING PROTEIN 1B"/>
    <property type="match status" value="1"/>
</dbReference>
<keyword evidence="19" id="KW-1133">Transmembrane helix</keyword>
<keyword evidence="11" id="KW-0573">Peptidoglycan synthesis</keyword>
<evidence type="ECO:0000256" key="2">
    <source>
        <dbReference type="ARBA" id="ARBA00004236"/>
    </source>
</evidence>
<dbReference type="NCBIfam" id="TIGR02071">
    <property type="entry name" value="PBP_1b"/>
    <property type="match status" value="1"/>
</dbReference>
<dbReference type="GO" id="GO:0009252">
    <property type="term" value="P:peptidoglycan biosynthetic process"/>
    <property type="evidence" value="ECO:0007669"/>
    <property type="project" value="UniProtKB-KW"/>
</dbReference>
<dbReference type="Pfam" id="PF14814">
    <property type="entry name" value="UB2H"/>
    <property type="match status" value="1"/>
</dbReference>
<sequence length="784" mass="87503">MGDTLRRYKKYDDDLTRKHRPWHERHRIFMVVVIIGAIVFFILSGIYTAHLDNVVTQKFEGKKWAIPAKVYASPLELYEGKRLSIDVLETQLVQQGYQKVKQVVVPGSYSRSGSTLVLYSRGFQFPDSMEASQYARITFSGNTITGVSGQNKKKEPLSVIRLDPQMIGGIYPASYEDRLLVRLEDVPDALPETLVAVEDRDFYSHFGISPTAILRALVVNVSAGSVVQGGSTLTQQLVKNFFLSNERTLLRKVNEAIMSVLLEWHYDKDELLETYLNEVYLGQQGRLSIHGFGLASEFYFAQPLQEIGLEKIALLVALVKGPSWYDPRRYPERAMERRNLVLHMMEKQRILDQDEVDALSGKPLGIVSKQQMKTSAFPAYLDLVKQQLKDDYREEDLTSEGLRIFTNLDPVIQRQAQGSVSSMLEVIDKDQEKALQGSMIVTSAQMGAVLAVVGDRHAGYAGFNRAVYAKRQVGSLIKPAIYLTALEDADHYTLTTPLDDSSISVENGINGEWTPHNDDGISHGIVPLYRGLAKSYNRATVRLGMNIGIDQVLDTVKALGIKQQFPAYPSVLLGAVSLSPYNMASMYQTIASGGFRMPLRAIEAVMDAEGQPLKRYGIAVKRVISTENIALLRYGLALTMKEGTGRRAYQRIDSSVELGGKSGTSDEQRDSWFAGFSGNLMAVAWVGYDDNRKTHLYGSSGALPVWSDFMAHMPLESVKSLDSKQLEYHWVDPQKNIAIDPDCPQARKFPYIKGSEPDYSGRCGEAVGSGGSPSLMDRFKSWFD</sequence>
<dbReference type="GO" id="GO:0009274">
    <property type="term" value="C:peptidoglycan-based cell wall"/>
    <property type="evidence" value="ECO:0007669"/>
    <property type="project" value="InterPro"/>
</dbReference>
<keyword evidence="8" id="KW-0808">Transferase</keyword>
<dbReference type="InterPro" id="IPR011813">
    <property type="entry name" value="PBP_1b"/>
</dbReference>
<evidence type="ECO:0000256" key="12">
    <source>
        <dbReference type="ARBA" id="ARBA00023136"/>
    </source>
</evidence>
<keyword evidence="6" id="KW-0645">Protease</keyword>
<keyword evidence="5" id="KW-0121">Carboxypeptidase</keyword>
<dbReference type="InterPro" id="IPR050396">
    <property type="entry name" value="Glycosyltr_51/Transpeptidase"/>
</dbReference>
<evidence type="ECO:0000256" key="1">
    <source>
        <dbReference type="ARBA" id="ARBA00002624"/>
    </source>
</evidence>
<feature type="domain" description="Penicillin-binding protein transpeptidase" evidence="20">
    <location>
        <begin position="437"/>
        <end position="677"/>
    </location>
</feature>
<dbReference type="GO" id="GO:0030288">
    <property type="term" value="C:outer membrane-bounded periplasmic space"/>
    <property type="evidence" value="ECO:0007669"/>
    <property type="project" value="TreeGrafter"/>
</dbReference>
<dbReference type="EMBL" id="NSIT01000109">
    <property type="protein sequence ID" value="PJE78983.1"/>
    <property type="molecule type" value="Genomic_DNA"/>
</dbReference>
<evidence type="ECO:0000256" key="5">
    <source>
        <dbReference type="ARBA" id="ARBA00022645"/>
    </source>
</evidence>
<dbReference type="SUPFAM" id="SSF56601">
    <property type="entry name" value="beta-lactamase/transpeptidase-like"/>
    <property type="match status" value="1"/>
</dbReference>
<dbReference type="GO" id="GO:0006508">
    <property type="term" value="P:proteolysis"/>
    <property type="evidence" value="ECO:0007669"/>
    <property type="project" value="UniProtKB-KW"/>
</dbReference>
<dbReference type="InterPro" id="IPR036950">
    <property type="entry name" value="PBP_transglycosylase"/>
</dbReference>
<comment type="catalytic activity">
    <reaction evidence="18">
        <text>[GlcNAc-(1-&gt;4)-Mur2Ac(oyl-L-Ala-gamma-D-Glu-L-Lys-D-Ala-D-Ala)](n)-di-trans,octa-cis-undecaprenyl diphosphate + beta-D-GlcNAc-(1-&gt;4)-Mur2Ac(oyl-L-Ala-gamma-D-Glu-L-Lys-D-Ala-D-Ala)-di-trans,octa-cis-undecaprenyl diphosphate = [GlcNAc-(1-&gt;4)-Mur2Ac(oyl-L-Ala-gamma-D-Glu-L-Lys-D-Ala-D-Ala)](n+1)-di-trans,octa-cis-undecaprenyl diphosphate + di-trans,octa-cis-undecaprenyl diphosphate + H(+)</text>
        <dbReference type="Rhea" id="RHEA:23708"/>
        <dbReference type="Rhea" id="RHEA-COMP:9602"/>
        <dbReference type="Rhea" id="RHEA-COMP:9603"/>
        <dbReference type="ChEBI" id="CHEBI:15378"/>
        <dbReference type="ChEBI" id="CHEBI:58405"/>
        <dbReference type="ChEBI" id="CHEBI:60033"/>
        <dbReference type="ChEBI" id="CHEBI:78435"/>
        <dbReference type="EC" id="2.4.99.28"/>
    </reaction>
</comment>
<evidence type="ECO:0000256" key="3">
    <source>
        <dbReference type="ARBA" id="ARBA00018637"/>
    </source>
</evidence>
<keyword evidence="9" id="KW-0378">Hydrolase</keyword>
<evidence type="ECO:0000256" key="19">
    <source>
        <dbReference type="SAM" id="Phobius"/>
    </source>
</evidence>
<accession>A0A2H9T6Z5</accession>
<dbReference type="GO" id="GO:0071555">
    <property type="term" value="P:cell wall organization"/>
    <property type="evidence" value="ECO:0007669"/>
    <property type="project" value="UniProtKB-KW"/>
</dbReference>
<evidence type="ECO:0000256" key="16">
    <source>
        <dbReference type="ARBA" id="ARBA00032454"/>
    </source>
</evidence>
<dbReference type="Gene3D" id="3.40.710.10">
    <property type="entry name" value="DD-peptidase/beta-lactamase superfamily"/>
    <property type="match status" value="1"/>
</dbReference>
<comment type="caution">
    <text evidence="23">The sequence shown here is derived from an EMBL/GenBank/DDBJ whole genome shotgun (WGS) entry which is preliminary data.</text>
</comment>
<keyword evidence="4" id="KW-1003">Cell membrane</keyword>
<comment type="subcellular location">
    <subcellularLocation>
        <location evidence="2">Cell membrane</location>
    </subcellularLocation>
</comment>
<protein>
    <recommendedName>
        <fullName evidence="3">Penicillin-binding protein 1B</fullName>
        <ecNumber evidence="17">2.4.99.28</ecNumber>
    </recommendedName>
    <alternativeName>
        <fullName evidence="16">Murein polymerase</fullName>
    </alternativeName>
</protein>
<evidence type="ECO:0000313" key="23">
    <source>
        <dbReference type="EMBL" id="PJE78983.1"/>
    </source>
</evidence>
<dbReference type="PIRSF" id="PIRSF002799">
    <property type="entry name" value="PBP_1b"/>
    <property type="match status" value="1"/>
</dbReference>
<dbReference type="InterPro" id="IPR028166">
    <property type="entry name" value="UB2H"/>
</dbReference>
<dbReference type="InterPro" id="IPR001460">
    <property type="entry name" value="PCN-bd_Tpept"/>
</dbReference>
<evidence type="ECO:0000259" key="22">
    <source>
        <dbReference type="Pfam" id="PF14814"/>
    </source>
</evidence>
<dbReference type="AlphaFoldDB" id="A0A2H9T6Z5"/>
<keyword evidence="15" id="KW-0961">Cell wall biogenesis/degradation</keyword>
<dbReference type="PANTHER" id="PTHR32282">
    <property type="entry name" value="BINDING PROTEIN TRANSPEPTIDASE, PUTATIVE-RELATED"/>
    <property type="match status" value="1"/>
</dbReference>
<keyword evidence="12 19" id="KW-0472">Membrane</keyword>
<dbReference type="InterPro" id="IPR001264">
    <property type="entry name" value="Glyco_trans_51"/>
</dbReference>
<gene>
    <name evidence="23" type="primary">mrcB</name>
    <name evidence="23" type="ORF">CI610_02061</name>
</gene>
<evidence type="ECO:0000256" key="13">
    <source>
        <dbReference type="ARBA" id="ARBA00023251"/>
    </source>
</evidence>
<evidence type="ECO:0000256" key="7">
    <source>
        <dbReference type="ARBA" id="ARBA00022676"/>
    </source>
</evidence>
<dbReference type="Gene3D" id="1.10.3810.10">
    <property type="entry name" value="Biosynthetic peptidoglycan transglycosylase-like"/>
    <property type="match status" value="1"/>
</dbReference>
<evidence type="ECO:0000256" key="11">
    <source>
        <dbReference type="ARBA" id="ARBA00022984"/>
    </source>
</evidence>
<dbReference type="GO" id="GO:0008955">
    <property type="term" value="F:peptidoglycan glycosyltransferase activity"/>
    <property type="evidence" value="ECO:0007669"/>
    <property type="project" value="UniProtKB-EC"/>
</dbReference>
<keyword evidence="19" id="KW-0812">Transmembrane</keyword>
<reference evidence="23" key="1">
    <citation type="journal article" date="2017" name="Appl. Environ. Microbiol.">
        <title>Molecular characterization of an Endozoicomonas-like organism causing infection in king scallop Pecten maximus L.</title>
        <authorList>
            <person name="Cano I."/>
            <person name="van Aerle R."/>
            <person name="Ross S."/>
            <person name="Verner-Jeffreys D.W."/>
            <person name="Paley R.K."/>
            <person name="Rimmer G."/>
            <person name="Ryder D."/>
            <person name="Hooper P."/>
            <person name="Stone D."/>
            <person name="Feist S.W."/>
        </authorList>
    </citation>
    <scope>NUCLEOTIDE SEQUENCE</scope>
</reference>
<organism evidence="23">
    <name type="scientific">invertebrate metagenome</name>
    <dbReference type="NCBI Taxonomy" id="1711999"/>
    <lineage>
        <taxon>unclassified sequences</taxon>
        <taxon>metagenomes</taxon>
        <taxon>organismal metagenomes</taxon>
    </lineage>
</organism>
<feature type="domain" description="Glycosyl transferase family 51" evidence="21">
    <location>
        <begin position="174"/>
        <end position="345"/>
    </location>
</feature>
<dbReference type="Pfam" id="PF00905">
    <property type="entry name" value="Transpeptidase"/>
    <property type="match status" value="1"/>
</dbReference>
<feature type="transmembrane region" description="Helical" evidence="19">
    <location>
        <begin position="28"/>
        <end position="49"/>
    </location>
</feature>
<dbReference type="SUPFAM" id="SSF52540">
    <property type="entry name" value="P-loop containing nucleoside triphosphate hydrolases"/>
    <property type="match status" value="1"/>
</dbReference>
<evidence type="ECO:0000256" key="6">
    <source>
        <dbReference type="ARBA" id="ARBA00022670"/>
    </source>
</evidence>
<dbReference type="GO" id="GO:0046677">
    <property type="term" value="P:response to antibiotic"/>
    <property type="evidence" value="ECO:0007669"/>
    <property type="project" value="UniProtKB-KW"/>
</dbReference>
<evidence type="ECO:0000256" key="17">
    <source>
        <dbReference type="ARBA" id="ARBA00044770"/>
    </source>
</evidence>
<name>A0A2H9T6Z5_9ZZZZ</name>
<evidence type="ECO:0000259" key="20">
    <source>
        <dbReference type="Pfam" id="PF00905"/>
    </source>
</evidence>
<feature type="domain" description="Bifunctional transglycosylase second" evidence="22">
    <location>
        <begin position="77"/>
        <end position="162"/>
    </location>
</feature>
<evidence type="ECO:0000256" key="14">
    <source>
        <dbReference type="ARBA" id="ARBA00023268"/>
    </source>
</evidence>
<dbReference type="InterPro" id="IPR012338">
    <property type="entry name" value="Beta-lactam/transpept-like"/>
</dbReference>
<dbReference type="Gene3D" id="3.30.2060.10">
    <property type="entry name" value="Penicillin-binding protein 1b domain"/>
    <property type="match status" value="1"/>
</dbReference>
<dbReference type="InterPro" id="IPR023346">
    <property type="entry name" value="Lysozyme-like_dom_sf"/>
</dbReference>
<dbReference type="GO" id="GO:0005886">
    <property type="term" value="C:plasma membrane"/>
    <property type="evidence" value="ECO:0007669"/>
    <property type="project" value="UniProtKB-SubCell"/>
</dbReference>